<dbReference type="InParanoid" id="E0CTQ3"/>
<sequence length="158" mass="18560">MLLLINLNGFSFLKEKVLCRLLCRSDEEMILPSVWDSDISRAPFFVQSIWIKSSMVRSENLLLLCLQSLSSQSDYYFFSLNYKFKIVFIESKSLTIRAQIYKRHLLDINIEEQENPVKFLVQPRELKPKYKQLQVTPVAVTNESLLIAFLKDNHCKVH</sequence>
<dbReference type="Proteomes" id="UP000009183">
    <property type="component" value="Chromosome 12"/>
</dbReference>
<protein>
    <submittedName>
        <fullName evidence="1">Uncharacterized protein</fullName>
    </submittedName>
</protein>
<reference evidence="2" key="1">
    <citation type="journal article" date="2007" name="Nature">
        <title>The grapevine genome sequence suggests ancestral hexaploidization in major angiosperm phyla.</title>
        <authorList>
            <consortium name="The French-Italian Public Consortium for Grapevine Genome Characterization."/>
            <person name="Jaillon O."/>
            <person name="Aury J.-M."/>
            <person name="Noel B."/>
            <person name="Policriti A."/>
            <person name="Clepet C."/>
            <person name="Casagrande A."/>
            <person name="Choisne N."/>
            <person name="Aubourg S."/>
            <person name="Vitulo N."/>
            <person name="Jubin C."/>
            <person name="Vezzi A."/>
            <person name="Legeai F."/>
            <person name="Hugueney P."/>
            <person name="Dasilva C."/>
            <person name="Horner D."/>
            <person name="Mica E."/>
            <person name="Jublot D."/>
            <person name="Poulain J."/>
            <person name="Bruyere C."/>
            <person name="Billault A."/>
            <person name="Segurens B."/>
            <person name="Gouyvenoux M."/>
            <person name="Ugarte E."/>
            <person name="Cattonaro F."/>
            <person name="Anthouard V."/>
            <person name="Vico V."/>
            <person name="Del Fabbro C."/>
            <person name="Alaux M."/>
            <person name="Di Gaspero G."/>
            <person name="Dumas V."/>
            <person name="Felice N."/>
            <person name="Paillard S."/>
            <person name="Juman I."/>
            <person name="Moroldo M."/>
            <person name="Scalabrin S."/>
            <person name="Canaguier A."/>
            <person name="Le Clainche I."/>
            <person name="Malacrida G."/>
            <person name="Durand E."/>
            <person name="Pesole G."/>
            <person name="Laucou V."/>
            <person name="Chatelet P."/>
            <person name="Merdinoglu D."/>
            <person name="Delledonne M."/>
            <person name="Pezzotti M."/>
            <person name="Lecharny A."/>
            <person name="Scarpelli C."/>
            <person name="Artiguenave F."/>
            <person name="Pe M.E."/>
            <person name="Valle G."/>
            <person name="Morgante M."/>
            <person name="Caboche M."/>
            <person name="Adam-Blondon A.-F."/>
            <person name="Weissenbach J."/>
            <person name="Quetier F."/>
            <person name="Wincker P."/>
        </authorList>
    </citation>
    <scope>NUCLEOTIDE SEQUENCE [LARGE SCALE GENOMIC DNA]</scope>
    <source>
        <strain evidence="2">cv. Pinot noir / PN40024</strain>
    </source>
</reference>
<dbReference type="EMBL" id="FN595235">
    <property type="protein sequence ID" value="CBI21969.3"/>
    <property type="molecule type" value="Genomic_DNA"/>
</dbReference>
<dbReference type="AlphaFoldDB" id="E0CTQ3"/>
<gene>
    <name evidence="1" type="ordered locus">VIT_12s0028g02330</name>
</gene>
<name>E0CTQ3_VITVI</name>
<accession>E0CTQ3</accession>
<dbReference type="PaxDb" id="29760-VIT_12s0028g02330.t01"/>
<dbReference type="HOGENOM" id="CLU_1672434_0_0_1"/>
<evidence type="ECO:0000313" key="1">
    <source>
        <dbReference type="EMBL" id="CBI21969.3"/>
    </source>
</evidence>
<organism evidence="1 2">
    <name type="scientific">Vitis vinifera</name>
    <name type="common">Grape</name>
    <dbReference type="NCBI Taxonomy" id="29760"/>
    <lineage>
        <taxon>Eukaryota</taxon>
        <taxon>Viridiplantae</taxon>
        <taxon>Streptophyta</taxon>
        <taxon>Embryophyta</taxon>
        <taxon>Tracheophyta</taxon>
        <taxon>Spermatophyta</taxon>
        <taxon>Magnoliopsida</taxon>
        <taxon>eudicotyledons</taxon>
        <taxon>Gunneridae</taxon>
        <taxon>Pentapetalae</taxon>
        <taxon>rosids</taxon>
        <taxon>Vitales</taxon>
        <taxon>Vitaceae</taxon>
        <taxon>Viteae</taxon>
        <taxon>Vitis</taxon>
    </lineage>
</organism>
<evidence type="ECO:0000313" key="2">
    <source>
        <dbReference type="Proteomes" id="UP000009183"/>
    </source>
</evidence>
<proteinExistence type="predicted"/>
<keyword evidence="2" id="KW-1185">Reference proteome</keyword>